<feature type="domain" description="Helicase C-terminal" evidence="11">
    <location>
        <begin position="1833"/>
        <end position="1981"/>
    </location>
</feature>
<dbReference type="EMBL" id="KQ965743">
    <property type="protein sequence ID" value="KXS18222.1"/>
    <property type="molecule type" value="Genomic_DNA"/>
</dbReference>
<dbReference type="InterPro" id="IPR001650">
    <property type="entry name" value="Helicase_C-like"/>
</dbReference>
<dbReference type="Pfam" id="PF12054">
    <property type="entry name" value="DUF3535"/>
    <property type="match status" value="1"/>
</dbReference>
<dbReference type="SUPFAM" id="SSF48371">
    <property type="entry name" value="ARM repeat"/>
    <property type="match status" value="1"/>
</dbReference>
<keyword evidence="6" id="KW-0067">ATP-binding</keyword>
<dbReference type="GO" id="GO:0006364">
    <property type="term" value="P:rRNA processing"/>
    <property type="evidence" value="ECO:0007669"/>
    <property type="project" value="EnsemblFungi"/>
</dbReference>
<evidence type="ECO:0000256" key="9">
    <source>
        <dbReference type="SAM" id="MobiDB-lite"/>
    </source>
</evidence>
<evidence type="ECO:0000256" key="5">
    <source>
        <dbReference type="ARBA" id="ARBA00022806"/>
    </source>
</evidence>
<dbReference type="Pfam" id="PF00176">
    <property type="entry name" value="SNF2-rel_dom"/>
    <property type="match status" value="1"/>
</dbReference>
<feature type="domain" description="Helicase ATP-binding" evidence="10">
    <location>
        <begin position="1464"/>
        <end position="1637"/>
    </location>
</feature>
<keyword evidence="3" id="KW-0547">Nucleotide-binding</keyword>
<dbReference type="InterPro" id="IPR049730">
    <property type="entry name" value="SNF2/RAD54-like_C"/>
</dbReference>
<dbReference type="Pfam" id="PF00271">
    <property type="entry name" value="Helicase_C"/>
    <property type="match status" value="1"/>
</dbReference>
<evidence type="ECO:0000313" key="13">
    <source>
        <dbReference type="Proteomes" id="UP000070544"/>
    </source>
</evidence>
<dbReference type="InterPro" id="IPR011989">
    <property type="entry name" value="ARM-like"/>
</dbReference>
<evidence type="ECO:0000313" key="12">
    <source>
        <dbReference type="EMBL" id="KXS18222.1"/>
    </source>
</evidence>
<dbReference type="STRING" id="1344416.A0A139AN99"/>
<dbReference type="Gene3D" id="3.40.50.300">
    <property type="entry name" value="P-loop containing nucleotide triphosphate hydrolases"/>
    <property type="match status" value="1"/>
</dbReference>
<dbReference type="GO" id="GO:0017025">
    <property type="term" value="F:TBP-class protein binding"/>
    <property type="evidence" value="ECO:0007669"/>
    <property type="project" value="EnsemblFungi"/>
</dbReference>
<gene>
    <name evidence="12" type="ORF">M427DRAFT_132972</name>
</gene>
<dbReference type="InterPro" id="IPR000330">
    <property type="entry name" value="SNF2_N"/>
</dbReference>
<keyword evidence="8" id="KW-0539">Nucleus</keyword>
<dbReference type="PROSITE" id="PS51194">
    <property type="entry name" value="HELICASE_CTER"/>
    <property type="match status" value="1"/>
</dbReference>
<dbReference type="GO" id="GO:0003677">
    <property type="term" value="F:DNA binding"/>
    <property type="evidence" value="ECO:0007669"/>
    <property type="project" value="UniProtKB-KW"/>
</dbReference>
<keyword evidence="13" id="KW-1185">Reference proteome</keyword>
<keyword evidence="7" id="KW-0238">DNA-binding</keyword>
<dbReference type="GO" id="GO:0042790">
    <property type="term" value="P:nucleolar large rRNA transcription by RNA polymerase I"/>
    <property type="evidence" value="ECO:0007669"/>
    <property type="project" value="EnsemblFungi"/>
</dbReference>
<evidence type="ECO:0000256" key="2">
    <source>
        <dbReference type="ARBA" id="ARBA00022737"/>
    </source>
</evidence>
<evidence type="ECO:0000256" key="6">
    <source>
        <dbReference type="ARBA" id="ARBA00022840"/>
    </source>
</evidence>
<dbReference type="InterPro" id="IPR022707">
    <property type="entry name" value="Mot1_central_dom"/>
</dbReference>
<feature type="region of interest" description="Disordered" evidence="9">
    <location>
        <begin position="293"/>
        <end position="353"/>
    </location>
</feature>
<dbReference type="Gene3D" id="3.40.50.10810">
    <property type="entry name" value="Tandem AAA-ATPase domain"/>
    <property type="match status" value="1"/>
</dbReference>
<comment type="subcellular location">
    <subcellularLocation>
        <location evidence="1">Nucleus</location>
    </subcellularLocation>
</comment>
<evidence type="ECO:0000256" key="3">
    <source>
        <dbReference type="ARBA" id="ARBA00022741"/>
    </source>
</evidence>
<evidence type="ECO:0000256" key="4">
    <source>
        <dbReference type="ARBA" id="ARBA00022801"/>
    </source>
</evidence>
<dbReference type="PANTHER" id="PTHR36498">
    <property type="entry name" value="TATA-BINDING PROTEIN-ASSOCIATED FACTOR 172"/>
    <property type="match status" value="1"/>
</dbReference>
<evidence type="ECO:0000259" key="10">
    <source>
        <dbReference type="PROSITE" id="PS51192"/>
    </source>
</evidence>
<dbReference type="PROSITE" id="PS51192">
    <property type="entry name" value="HELICASE_ATP_BIND_1"/>
    <property type="match status" value="1"/>
</dbReference>
<proteinExistence type="predicted"/>
<dbReference type="Gene3D" id="1.25.10.10">
    <property type="entry name" value="Leucine-rich Repeat Variant"/>
    <property type="match status" value="3"/>
</dbReference>
<dbReference type="CDD" id="cd18793">
    <property type="entry name" value="SF2_C_SNF"/>
    <property type="match status" value="1"/>
</dbReference>
<dbReference type="InterPro" id="IPR044972">
    <property type="entry name" value="Mot1"/>
</dbReference>
<dbReference type="InterPro" id="IPR016024">
    <property type="entry name" value="ARM-type_fold"/>
</dbReference>
<dbReference type="OMA" id="WYSDIAC"/>
<dbReference type="GO" id="GO:0005524">
    <property type="term" value="F:ATP binding"/>
    <property type="evidence" value="ECO:0007669"/>
    <property type="project" value="UniProtKB-KW"/>
</dbReference>
<dbReference type="FunFam" id="3.40.50.300:FF:000428">
    <property type="entry name" value="TATA-binding protein-associated factor 172"/>
    <property type="match status" value="1"/>
</dbReference>
<feature type="region of interest" description="Disordered" evidence="9">
    <location>
        <begin position="1157"/>
        <end position="1176"/>
    </location>
</feature>
<dbReference type="Gene3D" id="1.20.120.850">
    <property type="entry name" value="SWI2/SNF2 ATPases, N-terminal domain"/>
    <property type="match status" value="1"/>
</dbReference>
<evidence type="ECO:0000256" key="1">
    <source>
        <dbReference type="ARBA" id="ARBA00004123"/>
    </source>
</evidence>
<accession>A0A139AN99</accession>
<name>A0A139AN99_GONPJ</name>
<feature type="compositionally biased region" description="Low complexity" evidence="9">
    <location>
        <begin position="295"/>
        <end position="317"/>
    </location>
</feature>
<feature type="region of interest" description="Disordered" evidence="9">
    <location>
        <begin position="1817"/>
        <end position="1837"/>
    </location>
</feature>
<dbReference type="SMART" id="SM00487">
    <property type="entry name" value="DEXDc"/>
    <property type="match status" value="1"/>
</dbReference>
<organism evidence="12 13">
    <name type="scientific">Gonapodya prolifera (strain JEL478)</name>
    <name type="common">Monoblepharis prolifera</name>
    <dbReference type="NCBI Taxonomy" id="1344416"/>
    <lineage>
        <taxon>Eukaryota</taxon>
        <taxon>Fungi</taxon>
        <taxon>Fungi incertae sedis</taxon>
        <taxon>Chytridiomycota</taxon>
        <taxon>Chytridiomycota incertae sedis</taxon>
        <taxon>Monoblepharidomycetes</taxon>
        <taxon>Monoblepharidales</taxon>
        <taxon>Gonapodyaceae</taxon>
        <taxon>Gonapodya</taxon>
    </lineage>
</organism>
<dbReference type="InterPro" id="IPR014001">
    <property type="entry name" value="Helicase_ATP-bd"/>
</dbReference>
<feature type="compositionally biased region" description="Low complexity" evidence="9">
    <location>
        <begin position="1823"/>
        <end position="1837"/>
    </location>
</feature>
<dbReference type="GO" id="GO:0000228">
    <property type="term" value="C:nuclear chromosome"/>
    <property type="evidence" value="ECO:0007669"/>
    <property type="project" value="EnsemblFungi"/>
</dbReference>
<dbReference type="GO" id="GO:0004386">
    <property type="term" value="F:helicase activity"/>
    <property type="evidence" value="ECO:0007669"/>
    <property type="project" value="UniProtKB-KW"/>
</dbReference>
<dbReference type="GO" id="GO:0005667">
    <property type="term" value="C:transcription regulator complex"/>
    <property type="evidence" value="ECO:0007669"/>
    <property type="project" value="EnsemblFungi"/>
</dbReference>
<dbReference type="GO" id="GO:0045892">
    <property type="term" value="P:negative regulation of DNA-templated transcription"/>
    <property type="evidence" value="ECO:0007669"/>
    <property type="project" value="EnsemblFungi"/>
</dbReference>
<feature type="compositionally biased region" description="Pro residues" evidence="9">
    <location>
        <begin position="213"/>
        <end position="227"/>
    </location>
</feature>
<feature type="region of interest" description="Disordered" evidence="9">
    <location>
        <begin position="201"/>
        <end position="243"/>
    </location>
</feature>
<protein>
    <submittedName>
        <fullName evidence="12">Uncharacterized protein</fullName>
    </submittedName>
</protein>
<dbReference type="CDD" id="cd17999">
    <property type="entry name" value="DEXHc_Mot1"/>
    <property type="match status" value="1"/>
</dbReference>
<dbReference type="InterPro" id="IPR038718">
    <property type="entry name" value="SNF2-like_sf"/>
</dbReference>
<evidence type="ECO:0000256" key="7">
    <source>
        <dbReference type="ARBA" id="ARBA00023125"/>
    </source>
</evidence>
<dbReference type="SUPFAM" id="SSF52540">
    <property type="entry name" value="P-loop containing nucleoside triphosphate hydrolases"/>
    <property type="match status" value="2"/>
</dbReference>
<sequence length="2052" mass="220658">MATRLQRLIALLDSGTNAAVRHAAAVQLGDIQRQRLQDLFLILAPVVAHLRSPSWETRTAAASAIEEIARAVPDWDPLPSGSVPFDPSSDPTLFEPPDPIDDLSSKLYFADVDFSHVVSLGKPLLASAGAEYDPPPDLAAMDPRERLAYMRRQIREQLGVETAMAGTEVVADSDLLDDADPNKPAAAKAVKEEVMVEEIFEKSRKARSARAPPRNPSPAPPPTPAPSATPTQSSGDDVLDNPNLSARERNMLKRKARMAAKGGGPGFKVRVVDLAGSSHPSPLPTPVRVKLEQGASSSASLDPTDLDSPLSDDSPAPNKIVIAHPSQSQHADADPSSSSDTPPPPPPSDLPLYDPLTHPTWPFSHLCAQLCHDLLSPIWTVRHGAALGLRALLSASGRGAARVPGLPRPANDARHDRWTEDLLVRLVAVLGLDRFADFAGAEGAVCPVRETVGMALGAAVRWCSPAVARTALEKGLLVLMRGAGDGEGWEARYGGAVGVRWWMAVRGDLGSLGDVLRPSIDGDIIDGLSPLVAALVQGLGDPDDDVRAVCAASLVPVAETLPRLLPPRVVFDRVLRAAWDTLGVLDDLTASTASVCELLGKLVGVPEVRAFLGTDSGVDMGVLVRRLLPFFRHSAPGVRSAVVRCLTVLVESAIGATQVDGSGMGTTTAAEWLHTDVVRTLFQNFVLEDRRTVLAATSTAASAVARLFAADKASARAALSLPTLGNMFALIATPVGKPLDTGTMYVAVSNTSDGGGVPAASVKAGRAGKAGKRGKQTAASSSFAASYSGSNSEQWQVLAPHDRAIAAGDLGVVPEDEVWAGRLAGARAIGEVMAVLAGDTDRAGGGTYIEALLARYLQAGWAGQRLIATLAVQSWAGWSLPPSGAGPTEGSAPAHPADTIPELGKLWDLLMSLLVEAEGGTTKTLYLESMPWSARVRGEAQLMLNILAQSGTPVASIPPLHPLPGAAGAGAGLVFAPEAAAALCTDEEFARLLSLIPSPEMREHFKGSLEAARRAVIGANAWYQRQFVDATVRVLGGMAGAVVALGNVPPKINPIVRNLVNSISREKNAQIQEISARWLSKFLVALIEKGGTGPNAADKIVRNVGGFLSGDQVKDGLEVRSDMIPGPGILSIAGWDFESGGADDTIKGRPAITRKASSMLGGESAQNGKRRKTSVGPNQLDLMDVDVRGAIENEDDYQKSLRTVAKRGSEVFFSQLCLDFASSLFEKIPRSFELLKGGLKEFSDQAVDMSQADLTGTVFVQEAVNSLFTLSVLARSLFQTGGSVRDQTLELVPSVAHALRSTHALIRNVAARCIGSLTAAAPRDVFPIVIDRVLPLLDDVTSLHHRQAGAEAVYHIVQSVELRMLLPYLIFLVVPVLRRISDQNNPTRVLCSRTFAELVRIMPLEPGTPDPEGLADHLLAQKREERKFIGQLIGQEKVEEFEVPEGTVKADLRKYQKEGVSWLAFLSRYGLHGILCDDMGLGKTLQTITIIASDHKSRRERFAETNSPADAHLPSLVVCPPTIVAHWFHEIGNFAPQMKALMYQGPAPERLKLRGRLKDNDVVIVSYDTLRLDVDTLSAIDWNFCVLDEGHVIKNPATKLTRATKSLIARHRLVLSGTPVQNKVLELWSLFDFLMPGFLGSQQQFNDRFSKPIAASKDAKSSSKEQEAGSLALESLHRQVLPFILRRMKEQVLDDLPPKIIQDYYCDLSDLQLMLYKEFSESRAQSEIEDSMDVDSGTEEKADKGSGAKHIFQALQYLRKLCNHPALVLSPDHPQYEDVEKLLRKEGSSIRDLKYAPKLLALKELLLGCGIGGETGELGDPGTGQSSTAGTASSSPPVSQHRALIFCQQKQMLDMIENDLFRREMPGVTYMRLDGGVESTKRHDIVRKFNSDPSFDVLLLTTHVGGLGLNLTGADTVIFVEHDWNPMKDLQAMDRAHRIGQKRVVNVYRLITRGSIEEKIMGLQRFKLSIASSVINEKNVGLGTLIGAGGKEELLDLLNPPTSMSSGKAKSAEKKKLGAKENAKDILQSLDAMWDEAQYQEYGGTEFLAKLK</sequence>
<dbReference type="Proteomes" id="UP000070544">
    <property type="component" value="Unassembled WGS sequence"/>
</dbReference>
<evidence type="ECO:0000259" key="11">
    <source>
        <dbReference type="PROSITE" id="PS51194"/>
    </source>
</evidence>
<dbReference type="InterPro" id="IPR027417">
    <property type="entry name" value="P-loop_NTPase"/>
</dbReference>
<dbReference type="SMART" id="SM00490">
    <property type="entry name" value="HELICc"/>
    <property type="match status" value="1"/>
</dbReference>
<dbReference type="OrthoDB" id="10252227at2759"/>
<dbReference type="InterPro" id="IPR044078">
    <property type="entry name" value="Mot1_ATP-bd"/>
</dbReference>
<reference evidence="12 13" key="1">
    <citation type="journal article" date="2015" name="Genome Biol. Evol.">
        <title>Phylogenomic analyses indicate that early fungi evolved digesting cell walls of algal ancestors of land plants.</title>
        <authorList>
            <person name="Chang Y."/>
            <person name="Wang S."/>
            <person name="Sekimoto S."/>
            <person name="Aerts A.L."/>
            <person name="Choi C."/>
            <person name="Clum A."/>
            <person name="LaButti K.M."/>
            <person name="Lindquist E.A."/>
            <person name="Yee Ngan C."/>
            <person name="Ohm R.A."/>
            <person name="Salamov A.A."/>
            <person name="Grigoriev I.V."/>
            <person name="Spatafora J.W."/>
            <person name="Berbee M.L."/>
        </authorList>
    </citation>
    <scope>NUCLEOTIDE SEQUENCE [LARGE SCALE GENOMIC DNA]</scope>
    <source>
        <strain evidence="12 13">JEL478</strain>
    </source>
</reference>
<evidence type="ECO:0000256" key="8">
    <source>
        <dbReference type="ARBA" id="ARBA00023242"/>
    </source>
</evidence>
<keyword evidence="4" id="KW-0378">Hydrolase</keyword>
<dbReference type="PANTHER" id="PTHR36498:SF1">
    <property type="entry name" value="TATA-BINDING PROTEIN-ASSOCIATED FACTOR 172"/>
    <property type="match status" value="1"/>
</dbReference>
<dbReference type="GO" id="GO:0016887">
    <property type="term" value="F:ATP hydrolysis activity"/>
    <property type="evidence" value="ECO:0007669"/>
    <property type="project" value="EnsemblFungi"/>
</dbReference>
<dbReference type="FunFam" id="3.40.50.10810:FF:000042">
    <property type="entry name" value="SNF2 family helicase-like protein"/>
    <property type="match status" value="1"/>
</dbReference>
<keyword evidence="5" id="KW-0347">Helicase</keyword>
<dbReference type="GO" id="GO:0045898">
    <property type="term" value="P:regulation of RNA polymerase II transcription preinitiation complex assembly"/>
    <property type="evidence" value="ECO:0007669"/>
    <property type="project" value="EnsemblFungi"/>
</dbReference>
<keyword evidence="2" id="KW-0677">Repeat</keyword>